<feature type="region of interest" description="Disordered" evidence="1">
    <location>
        <begin position="42"/>
        <end position="187"/>
    </location>
</feature>
<feature type="signal peptide" evidence="2">
    <location>
        <begin position="1"/>
        <end position="24"/>
    </location>
</feature>
<feature type="compositionally biased region" description="Basic and acidic residues" evidence="1">
    <location>
        <begin position="42"/>
        <end position="68"/>
    </location>
</feature>
<evidence type="ECO:0000256" key="1">
    <source>
        <dbReference type="SAM" id="MobiDB-lite"/>
    </source>
</evidence>
<gene>
    <name evidence="3" type="ORF">EEDITHA_LOCUS7926</name>
</gene>
<feature type="compositionally biased region" description="Basic and acidic residues" evidence="1">
    <location>
        <begin position="103"/>
        <end position="116"/>
    </location>
</feature>
<reference evidence="3" key="1">
    <citation type="submission" date="2022-03" db="EMBL/GenBank/DDBJ databases">
        <authorList>
            <person name="Tunstrom K."/>
        </authorList>
    </citation>
    <scope>NUCLEOTIDE SEQUENCE</scope>
</reference>
<sequence length="413" mass="48502">MIFQYKRYLSLTLCILLLTSSAHSSVLKDALEEHLKDIGHNEESESIKLEKDKAVKDHHEDIQTKDSHSNQYSKSNDDIKYLKKDQESKVSSEKDAYGGYNTKQDKTEDSHTDGFKRGHKKGHHKQGFQNSYHKDESSNKSTYFDDLSDEGDQAGYNSRLNKYDNNGGRSYEGSHNNGQEYLKNNYRGGGSNKYGDFGNKHSNHQDYGKKYYLDDSENYNKYRKGHNSYDRGKIHDHHEYQAPHYHRDPGWDWQDWNNRRDWDRSGWDRPAWDRSDWDRSGWDRNPQWENDYSGPGYYDDHGIRHDGGYGYGPNHGFGYRYGESRTEPVADIPVNAPVVAHRKQTITIYEDPRYAGSEKGQLRREEGDYVELDYQPSSRRYASYDDTYYSVPTRERGAETSKINKLVYNYRRQ</sequence>
<accession>A0AAU9TZ15</accession>
<feature type="chain" id="PRO_5043874514" evidence="2">
    <location>
        <begin position="25"/>
        <end position="413"/>
    </location>
</feature>
<proteinExistence type="predicted"/>
<name>A0AAU9TZ15_EUPED</name>
<feature type="compositionally biased region" description="Basic and acidic residues" evidence="1">
    <location>
        <begin position="75"/>
        <end position="96"/>
    </location>
</feature>
<protein>
    <submittedName>
        <fullName evidence="3">Uncharacterized protein</fullName>
    </submittedName>
</protein>
<keyword evidence="2" id="KW-0732">Signal</keyword>
<dbReference type="InterPro" id="IPR031959">
    <property type="entry name" value="DUF4779"/>
</dbReference>
<evidence type="ECO:0000256" key="2">
    <source>
        <dbReference type="SAM" id="SignalP"/>
    </source>
</evidence>
<dbReference type="Pfam" id="PF16009">
    <property type="entry name" value="DUF4779"/>
    <property type="match status" value="1"/>
</dbReference>
<keyword evidence="4" id="KW-1185">Reference proteome</keyword>
<evidence type="ECO:0000313" key="3">
    <source>
        <dbReference type="EMBL" id="CAH2092138.1"/>
    </source>
</evidence>
<evidence type="ECO:0000313" key="4">
    <source>
        <dbReference type="Proteomes" id="UP001153954"/>
    </source>
</evidence>
<dbReference type="Proteomes" id="UP001153954">
    <property type="component" value="Unassembled WGS sequence"/>
</dbReference>
<organism evidence="3 4">
    <name type="scientific">Euphydryas editha</name>
    <name type="common">Edith's checkerspot</name>
    <dbReference type="NCBI Taxonomy" id="104508"/>
    <lineage>
        <taxon>Eukaryota</taxon>
        <taxon>Metazoa</taxon>
        <taxon>Ecdysozoa</taxon>
        <taxon>Arthropoda</taxon>
        <taxon>Hexapoda</taxon>
        <taxon>Insecta</taxon>
        <taxon>Pterygota</taxon>
        <taxon>Neoptera</taxon>
        <taxon>Endopterygota</taxon>
        <taxon>Lepidoptera</taxon>
        <taxon>Glossata</taxon>
        <taxon>Ditrysia</taxon>
        <taxon>Papilionoidea</taxon>
        <taxon>Nymphalidae</taxon>
        <taxon>Nymphalinae</taxon>
        <taxon>Euphydryas</taxon>
    </lineage>
</organism>
<comment type="caution">
    <text evidence="3">The sequence shown here is derived from an EMBL/GenBank/DDBJ whole genome shotgun (WGS) entry which is preliminary data.</text>
</comment>
<feature type="compositionally biased region" description="Basic residues" evidence="1">
    <location>
        <begin position="117"/>
        <end position="126"/>
    </location>
</feature>
<dbReference type="EMBL" id="CAKOGL010000011">
    <property type="protein sequence ID" value="CAH2092138.1"/>
    <property type="molecule type" value="Genomic_DNA"/>
</dbReference>
<dbReference type="AlphaFoldDB" id="A0AAU9TZ15"/>
<feature type="compositionally biased region" description="Polar residues" evidence="1">
    <location>
        <begin position="155"/>
        <end position="179"/>
    </location>
</feature>